<organism evidence="1 2">
    <name type="scientific">Diversispora epigaea</name>
    <dbReference type="NCBI Taxonomy" id="1348612"/>
    <lineage>
        <taxon>Eukaryota</taxon>
        <taxon>Fungi</taxon>
        <taxon>Fungi incertae sedis</taxon>
        <taxon>Mucoromycota</taxon>
        <taxon>Glomeromycotina</taxon>
        <taxon>Glomeromycetes</taxon>
        <taxon>Diversisporales</taxon>
        <taxon>Diversisporaceae</taxon>
        <taxon>Diversispora</taxon>
    </lineage>
</organism>
<dbReference type="EMBL" id="PQFF01000234">
    <property type="protein sequence ID" value="RHZ71591.1"/>
    <property type="molecule type" value="Genomic_DNA"/>
</dbReference>
<reference evidence="1 2" key="1">
    <citation type="submission" date="2018-08" db="EMBL/GenBank/DDBJ databases">
        <title>Genome and evolution of the arbuscular mycorrhizal fungus Diversispora epigaea (formerly Glomus versiforme) and its bacterial endosymbionts.</title>
        <authorList>
            <person name="Sun X."/>
            <person name="Fei Z."/>
            <person name="Harrison M."/>
        </authorList>
    </citation>
    <scope>NUCLEOTIDE SEQUENCE [LARGE SCALE GENOMIC DNA]</scope>
    <source>
        <strain evidence="1 2">IT104</strain>
    </source>
</reference>
<evidence type="ECO:0008006" key="3">
    <source>
        <dbReference type="Google" id="ProtNLM"/>
    </source>
</evidence>
<evidence type="ECO:0000313" key="1">
    <source>
        <dbReference type="EMBL" id="RHZ71591.1"/>
    </source>
</evidence>
<name>A0A397I777_9GLOM</name>
<protein>
    <recommendedName>
        <fullName evidence="3">TLDc domain-containing protein</fullName>
    </recommendedName>
</protein>
<accession>A0A397I777</accession>
<sequence length="368" mass="42808">MGKAKNPTLPTSIDKWTSDNFLFLKETLNQYLQHIRYFNISGEDIVKKIYPYQQLLKHQLFLDINSRLIASNLPISSLVLPPRKILNVKLPNRNSLTLLSYILTIEHTLEISSWIDKKENPYIVHIYKLLVRGSRDEFDIKTIYNIYQNSFIFSLKTTDPKNSILSSSSENNGFVICNYPKDSKLGFCRALWLIGNSKTEKRCCCMKGSAAYPKPIRSDKFISPIVNESCISHECLFSVEEYEAFKILPRNDLNTQTMLYSTSTQFYDRLSNDLIQPRESGVIYEVSIEVGKEYANIYRVNSNILQSRKDIRSGEFITPVYLLSDISHEFLFSVEEYVVFEILPKVRWPLKRKASPKPKDKSLSNYRW</sequence>
<dbReference type="OrthoDB" id="2425044at2759"/>
<evidence type="ECO:0000313" key="2">
    <source>
        <dbReference type="Proteomes" id="UP000266861"/>
    </source>
</evidence>
<keyword evidence="2" id="KW-1185">Reference proteome</keyword>
<gene>
    <name evidence="1" type="ORF">Glove_256g142</name>
</gene>
<dbReference type="Proteomes" id="UP000266861">
    <property type="component" value="Unassembled WGS sequence"/>
</dbReference>
<comment type="caution">
    <text evidence="1">The sequence shown here is derived from an EMBL/GenBank/DDBJ whole genome shotgun (WGS) entry which is preliminary data.</text>
</comment>
<proteinExistence type="predicted"/>
<dbReference type="AlphaFoldDB" id="A0A397I777"/>